<feature type="compositionally biased region" description="Polar residues" evidence="3">
    <location>
        <begin position="318"/>
        <end position="339"/>
    </location>
</feature>
<proteinExistence type="predicted"/>
<feature type="domain" description="Rab-GAP TBC" evidence="4">
    <location>
        <begin position="864"/>
        <end position="1052"/>
    </location>
</feature>
<dbReference type="Gene3D" id="1.10.472.80">
    <property type="entry name" value="Ypt/Rab-GAP domain of gyp1p, domain 3"/>
    <property type="match status" value="1"/>
</dbReference>
<feature type="compositionally biased region" description="Low complexity" evidence="3">
    <location>
        <begin position="701"/>
        <end position="717"/>
    </location>
</feature>
<dbReference type="SUPFAM" id="SSF47923">
    <property type="entry name" value="Ypt/Rab-GAP domain of gyp1p"/>
    <property type="match status" value="2"/>
</dbReference>
<dbReference type="InterPro" id="IPR050302">
    <property type="entry name" value="Rab_GAP_TBC_domain"/>
</dbReference>
<name>F2UIP4_SALR5</name>
<evidence type="ECO:0000256" key="1">
    <source>
        <dbReference type="ARBA" id="ARBA00022468"/>
    </source>
</evidence>
<evidence type="ECO:0000256" key="3">
    <source>
        <dbReference type="SAM" id="MobiDB-lite"/>
    </source>
</evidence>
<dbReference type="STRING" id="946362.F2UIP4"/>
<feature type="compositionally biased region" description="Polar residues" evidence="3">
    <location>
        <begin position="78"/>
        <end position="101"/>
    </location>
</feature>
<keyword evidence="2" id="KW-0175">Coiled coil</keyword>
<protein>
    <recommendedName>
        <fullName evidence="4">Rab-GAP TBC domain-containing protein</fullName>
    </recommendedName>
</protein>
<dbReference type="PROSITE" id="PS50086">
    <property type="entry name" value="TBC_RABGAP"/>
    <property type="match status" value="1"/>
</dbReference>
<dbReference type="InterPro" id="IPR035969">
    <property type="entry name" value="Rab-GAP_TBC_sf"/>
</dbReference>
<dbReference type="EMBL" id="GL832976">
    <property type="protein sequence ID" value="EGD77093.1"/>
    <property type="molecule type" value="Genomic_DNA"/>
</dbReference>
<keyword evidence="6" id="KW-1185">Reference proteome</keyword>
<evidence type="ECO:0000259" key="4">
    <source>
        <dbReference type="PROSITE" id="PS50086"/>
    </source>
</evidence>
<dbReference type="PANTHER" id="PTHR47219">
    <property type="entry name" value="RAB GTPASE-ACTIVATING PROTEIN 1-LIKE"/>
    <property type="match status" value="1"/>
</dbReference>
<feature type="region of interest" description="Disordered" evidence="3">
    <location>
        <begin position="1"/>
        <end position="128"/>
    </location>
</feature>
<feature type="compositionally biased region" description="Polar residues" evidence="3">
    <location>
        <begin position="22"/>
        <end position="33"/>
    </location>
</feature>
<feature type="compositionally biased region" description="Basic residues" evidence="3">
    <location>
        <begin position="302"/>
        <end position="314"/>
    </location>
</feature>
<feature type="region of interest" description="Disordered" evidence="3">
    <location>
        <begin position="701"/>
        <end position="770"/>
    </location>
</feature>
<dbReference type="SMART" id="SM00164">
    <property type="entry name" value="TBC"/>
    <property type="match status" value="1"/>
</dbReference>
<feature type="region of interest" description="Disordered" evidence="3">
    <location>
        <begin position="301"/>
        <end position="364"/>
    </location>
</feature>
<dbReference type="AlphaFoldDB" id="F2UIP4"/>
<feature type="compositionally biased region" description="Basic and acidic residues" evidence="3">
    <location>
        <begin position="1218"/>
        <end position="1246"/>
    </location>
</feature>
<dbReference type="FunFam" id="1.10.8.270:FF:000001">
    <property type="entry name" value="TBC1 domain family member 1"/>
    <property type="match status" value="1"/>
</dbReference>
<feature type="compositionally biased region" description="Basic residues" evidence="3">
    <location>
        <begin position="751"/>
        <end position="770"/>
    </location>
</feature>
<dbReference type="KEGG" id="sre:PTSG_07431"/>
<feature type="compositionally biased region" description="Gly residues" evidence="3">
    <location>
        <begin position="197"/>
        <end position="206"/>
    </location>
</feature>
<dbReference type="GeneID" id="16071495"/>
<feature type="region of interest" description="Disordered" evidence="3">
    <location>
        <begin position="1206"/>
        <end position="1246"/>
    </location>
</feature>
<gene>
    <name evidence="5" type="ORF">PTSG_07431</name>
</gene>
<feature type="compositionally biased region" description="Low complexity" evidence="3">
    <location>
        <begin position="50"/>
        <end position="68"/>
    </location>
</feature>
<keyword evidence="1" id="KW-0343">GTPase activation</keyword>
<sequence>MSAMQKQHRRPESPSAASSPPKLTTSRHPLQRSSSDHPRSPSGAQAKSPTTSSNLAANTTATAATAAAGDRGEGGGRSNSDLLLQSSQPRPRPGSAQSTRSDGGRVSPLVHRSNSVVHHAPTVPKEDREAFVNESIRLCLAARPAERTQTEATITVAADTIECTAYEPDPTVGTVVHGRSGRATPTSGGDTPFLGARGDGVTCGSGDGHHHRHSIDTAGDVQGAAGDSSKQHSRVLWGCAQRQAMFFSAGSRNRQHDCFVMVRTRHADVVAEVFQAPSADQAAECMETLASAFGVASNLGQRRIKQQRRQQQHHRQQEGATNDTQATQQLLFNSSTATRASKAKPKHARPALQRAEAVESLVAAQQQGQQAGGLRTNGHTAIAGDVQTREVAVDDGVGTMLSKEASAVSVFRSLSTASSTSSPLSRTASADASTTASAVEEVAASETHATVKITVSPAAAATTTATTAGDVRVGAVDDDTDEQHAGTVDFAALYSGYVETAPATGKTHAVHHQAVRLQTGASVRPRSIRRVDVQLNMAGGCSVVDLESRRTICTIRVHQLLACTLEVSPPCPALENACMHVCISRRHPAGHVFTHVFTMHDESKLRSFAERWLIHDELDGLDLQQKRVVLEQHVHTLDAAHQKTVHRLVKKLTRPGMDEAAHVALLLDAFLEVKYSTGRAASFSNLKRSLTASLDSLLAAAPKQPLPSRRPGSSRLRVQQSTTAGAAGGGHVSGGADHPEWKRDIFDKVSTRRPHLVTPTRHRARGRRSRLASATVDMTRSEFVRQRWRKAAQQQLLLVRMSSLNAQLEAEAAEVAMRNASAEQERKRALAEELWEALLSAPAPILDEAETWANQQLATAFDAGVSSGLRGHVWLWAAKRRLSACARVRYSYLDLLVEPSIYIHAIQIDIDRTFPEHPRFASKTSAIKRSLRNCMKAYSILDEDVGYCQGMSFVQGLLLLHLPEEDAFAAFVSLLYDVGLRNLYMPDMYALQRSLYCFSRLLHDRVPGVFHHLDQFSVEPFLYATPWFLTFFNTQFTTEFAEVVLDHLLVFGELVLYRVGLALLESASECVRSCNGFEETLRWLQTELRTHAHERVDAIMSRVRSMDVFMSDVRAIEREYDTMQSAHAKDSQEMQEMRRDNVFLRQHVNHAKAALQSLRVERDLWKTRTRAMQRYAREMASILQQHGLPLPSVNEQDTLECRDRDEFELSQALFPPKAQDKGRDNAERQASEQQEVGKDLRTGSQT</sequence>
<dbReference type="Gene3D" id="1.10.8.270">
    <property type="entry name" value="putative rabgap domain of human tbc1 domain family member 14 like domains"/>
    <property type="match status" value="1"/>
</dbReference>
<evidence type="ECO:0000313" key="5">
    <source>
        <dbReference type="EMBL" id="EGD77093.1"/>
    </source>
</evidence>
<dbReference type="Proteomes" id="UP000007799">
    <property type="component" value="Unassembled WGS sequence"/>
</dbReference>
<dbReference type="eggNOG" id="KOG4436">
    <property type="taxonomic scope" value="Eukaryota"/>
</dbReference>
<evidence type="ECO:0000313" key="6">
    <source>
        <dbReference type="Proteomes" id="UP000007799"/>
    </source>
</evidence>
<dbReference type="Pfam" id="PF00566">
    <property type="entry name" value="RabGAP-TBC"/>
    <property type="match status" value="1"/>
</dbReference>
<dbReference type="InterPro" id="IPR000195">
    <property type="entry name" value="Rab-GAP-TBC_dom"/>
</dbReference>
<feature type="coiled-coil region" evidence="2">
    <location>
        <begin position="805"/>
        <end position="833"/>
    </location>
</feature>
<reference evidence="5" key="1">
    <citation type="submission" date="2009-08" db="EMBL/GenBank/DDBJ databases">
        <title>Annotation of Salpingoeca rosetta.</title>
        <authorList>
            <consortium name="The Broad Institute Genome Sequencing Platform"/>
            <person name="Russ C."/>
            <person name="Cuomo C."/>
            <person name="Burger G."/>
            <person name="Gray M.W."/>
            <person name="Holland P.W.H."/>
            <person name="King N."/>
            <person name="Lang F.B.F."/>
            <person name="Roger A.J."/>
            <person name="Ruiz-Trillo I."/>
            <person name="Young S.K."/>
            <person name="Zeng Q."/>
            <person name="Gargeya S."/>
            <person name="Alvarado L."/>
            <person name="Berlin A."/>
            <person name="Chapman S.B."/>
            <person name="Chen Z."/>
            <person name="Freedman E."/>
            <person name="Gellesch M."/>
            <person name="Goldberg J."/>
            <person name="Griggs A."/>
            <person name="Gujja S."/>
            <person name="Heilman E."/>
            <person name="Heiman D."/>
            <person name="Howarth C."/>
            <person name="Mehta T."/>
            <person name="Neiman D."/>
            <person name="Pearson M."/>
            <person name="Roberts A."/>
            <person name="Saif S."/>
            <person name="Shea T."/>
            <person name="Shenoy N."/>
            <person name="Sisk P."/>
            <person name="Stolte C."/>
            <person name="Sykes S."/>
            <person name="White J."/>
            <person name="Yandava C."/>
            <person name="Haas B."/>
            <person name="Nusbaum C."/>
            <person name="Birren B."/>
        </authorList>
    </citation>
    <scope>NUCLEOTIDE SEQUENCE [LARGE SCALE GENOMIC DNA]</scope>
    <source>
        <strain evidence="5">ATCC 50818</strain>
    </source>
</reference>
<organism evidence="6">
    <name type="scientific">Salpingoeca rosetta (strain ATCC 50818 / BSB-021)</name>
    <dbReference type="NCBI Taxonomy" id="946362"/>
    <lineage>
        <taxon>Eukaryota</taxon>
        <taxon>Choanoflagellata</taxon>
        <taxon>Craspedida</taxon>
        <taxon>Salpingoecidae</taxon>
        <taxon>Salpingoeca</taxon>
    </lineage>
</organism>
<dbReference type="GO" id="GO:0005096">
    <property type="term" value="F:GTPase activator activity"/>
    <property type="evidence" value="ECO:0007669"/>
    <property type="project" value="UniProtKB-KW"/>
</dbReference>
<dbReference type="InParanoid" id="F2UIP4"/>
<feature type="region of interest" description="Disordered" evidence="3">
    <location>
        <begin position="174"/>
        <end position="227"/>
    </location>
</feature>
<evidence type="ECO:0000256" key="2">
    <source>
        <dbReference type="SAM" id="Coils"/>
    </source>
</evidence>
<accession>F2UIP4</accession>
<dbReference type="RefSeq" id="XP_004990932.1">
    <property type="nucleotide sequence ID" value="XM_004990875.1"/>
</dbReference>
<feature type="compositionally biased region" description="Basic and acidic residues" evidence="3">
    <location>
        <begin position="737"/>
        <end position="750"/>
    </location>
</feature>
<dbReference type="OrthoDB" id="295078at2759"/>